<comment type="caution">
    <text evidence="4">The sequence shown here is derived from an EMBL/GenBank/DDBJ whole genome shotgun (WGS) entry which is preliminary data.</text>
</comment>
<evidence type="ECO:0000256" key="1">
    <source>
        <dbReference type="ARBA" id="ARBA00006096"/>
    </source>
</evidence>
<evidence type="ECO:0000313" key="5">
    <source>
        <dbReference type="Proteomes" id="UP000753802"/>
    </source>
</evidence>
<dbReference type="NCBIfam" id="TIGR00666">
    <property type="entry name" value="PBP4"/>
    <property type="match status" value="1"/>
</dbReference>
<keyword evidence="5" id="KW-1185">Reference proteome</keyword>
<keyword evidence="4" id="KW-0121">Carboxypeptidase</keyword>
<dbReference type="SUPFAM" id="SSF56601">
    <property type="entry name" value="beta-lactamase/transpeptidase-like"/>
    <property type="match status" value="1"/>
</dbReference>
<organism evidence="4 5">
    <name type="scientific">Sediminibacterium roseum</name>
    <dbReference type="NCBI Taxonomy" id="1978412"/>
    <lineage>
        <taxon>Bacteria</taxon>
        <taxon>Pseudomonadati</taxon>
        <taxon>Bacteroidota</taxon>
        <taxon>Chitinophagia</taxon>
        <taxon>Chitinophagales</taxon>
        <taxon>Chitinophagaceae</taxon>
        <taxon>Sediminibacterium</taxon>
    </lineage>
</organism>
<dbReference type="PRINTS" id="PR00922">
    <property type="entry name" value="DADACBPTASE3"/>
</dbReference>
<dbReference type="Pfam" id="PF02113">
    <property type="entry name" value="Peptidase_S13"/>
    <property type="match status" value="1"/>
</dbReference>
<dbReference type="Gene3D" id="3.40.710.10">
    <property type="entry name" value="DD-peptidase/beta-lactamase superfamily"/>
    <property type="match status" value="2"/>
</dbReference>
<sequence length="460" mass="50140">MKIKFLFVPLLFSSLLHAQTVQERLARAVDKLQQDPQLRHAILGIAVVKTETGEKVFELNAQTGLAPASCQKTITSAAALELLGPAYRYTTTIGYNGAITNGSLKGNLVLSGSGDPTLGSWRYDSTRNDQQLARLIGFVKARGITKIEGSLIGYNKWETETIPGGWIWDDMGNYYGSGTTSLNWHENQYDLVLRSGANIGDKVSIAETRPRLYEVNLQSEVKAAAKGTGDNANIYLSPYSFTGVVRGTIPVDEKAFVISGSFPDPALQCVATLESKLDSAGMKPLDFAASNKEIPAFETLGTLYSPALDSINYFFMKKSVNFYGETFVKTIAFEKAGVGSTDKGLALIKEFWKDKGIDPAALHMLDGSGLSPQNRVTVDALVKVLQYAKTRPWFNYYYDALPLYNQMKLKSGTIGGAKSFAGYHTAKDGTGYTVAIIVNNFDGSAGEVVKKMFLVLDELK</sequence>
<comment type="similarity">
    <text evidence="1">Belongs to the peptidase S13 family.</text>
</comment>
<dbReference type="InterPro" id="IPR012338">
    <property type="entry name" value="Beta-lactam/transpept-like"/>
</dbReference>
<proteinExistence type="inferred from homology"/>
<keyword evidence="4" id="KW-0645">Protease</keyword>
<evidence type="ECO:0000313" key="4">
    <source>
        <dbReference type="EMBL" id="NCI50254.1"/>
    </source>
</evidence>
<evidence type="ECO:0000256" key="3">
    <source>
        <dbReference type="SAM" id="SignalP"/>
    </source>
</evidence>
<keyword evidence="3" id="KW-0732">Signal</keyword>
<feature type="chain" id="PRO_5046483082" evidence="3">
    <location>
        <begin position="19"/>
        <end position="460"/>
    </location>
</feature>
<dbReference type="EMBL" id="JAACJS010000012">
    <property type="protein sequence ID" value="NCI50254.1"/>
    <property type="molecule type" value="Genomic_DNA"/>
</dbReference>
<name>A0ABW9ZVJ8_9BACT</name>
<keyword evidence="2 4" id="KW-0378">Hydrolase</keyword>
<dbReference type="Gene3D" id="3.50.80.20">
    <property type="entry name" value="D-Ala-D-Ala carboxypeptidase C, peptidase S13"/>
    <property type="match status" value="1"/>
</dbReference>
<dbReference type="EC" id="3.4.16.4" evidence="4"/>
<reference evidence="4 5" key="1">
    <citation type="submission" date="2020-01" db="EMBL/GenBank/DDBJ databases">
        <title>Genome analysis.</title>
        <authorList>
            <person name="Wu S."/>
            <person name="Wang G."/>
        </authorList>
    </citation>
    <scope>NUCLEOTIDE SEQUENCE [LARGE SCALE GENOMIC DNA]</scope>
    <source>
        <strain evidence="4 5">SYL130</strain>
    </source>
</reference>
<dbReference type="GO" id="GO:0009002">
    <property type="term" value="F:serine-type D-Ala-D-Ala carboxypeptidase activity"/>
    <property type="evidence" value="ECO:0007669"/>
    <property type="project" value="UniProtKB-EC"/>
</dbReference>
<gene>
    <name evidence="4" type="primary">dacB</name>
    <name evidence="4" type="ORF">GWC95_09990</name>
</gene>
<evidence type="ECO:0000256" key="2">
    <source>
        <dbReference type="ARBA" id="ARBA00022801"/>
    </source>
</evidence>
<feature type="signal peptide" evidence="3">
    <location>
        <begin position="1"/>
        <end position="18"/>
    </location>
</feature>
<dbReference type="RefSeq" id="WP_161818560.1">
    <property type="nucleotide sequence ID" value="NZ_JAACJS010000012.1"/>
</dbReference>
<protein>
    <submittedName>
        <fullName evidence="4">D-alanyl-D-alanine carboxypeptidase/D-alanyl-D-alanine-endopeptidase</fullName>
        <ecNumber evidence="4">3.4.16.4</ecNumber>
    </submittedName>
</protein>
<dbReference type="Proteomes" id="UP000753802">
    <property type="component" value="Unassembled WGS sequence"/>
</dbReference>
<dbReference type="InterPro" id="IPR000667">
    <property type="entry name" value="Peptidase_S13"/>
</dbReference>
<dbReference type="PANTHER" id="PTHR30023">
    <property type="entry name" value="D-ALANYL-D-ALANINE CARBOXYPEPTIDASE"/>
    <property type="match status" value="1"/>
</dbReference>
<dbReference type="PANTHER" id="PTHR30023:SF0">
    <property type="entry name" value="PENICILLIN-SENSITIVE CARBOXYPEPTIDASE A"/>
    <property type="match status" value="1"/>
</dbReference>
<accession>A0ABW9ZVJ8</accession>